<feature type="transmembrane region" description="Helical" evidence="8">
    <location>
        <begin position="6"/>
        <end position="31"/>
    </location>
</feature>
<evidence type="ECO:0000256" key="5">
    <source>
        <dbReference type="ARBA" id="ARBA00023065"/>
    </source>
</evidence>
<keyword evidence="4 8" id="KW-1133">Transmembrane helix</keyword>
<sequence>MSFSGEIVSLFVVAIAIGMDAFSISLGLGLVKLRLKRIAFVGMTIGIFHIIMPFFGMVLGKAISEQIGDLTTLASGALLFFIGAQMFFSAFSHEAQKRMQPVGLSLLLIAFTVSLDSFTVGLGLGISGVRVILTLILFGVASAFLACLGMLLGRKVQGYLGVYSELLAGSILCCFGIYMLFG</sequence>
<comment type="caution">
    <text evidence="9">The sequence shown here is derived from an EMBL/GenBank/DDBJ whole genome shotgun (WGS) entry which is preliminary data.</text>
</comment>
<protein>
    <recommendedName>
        <fullName evidence="8">Putative manganese efflux pump MntP</fullName>
    </recommendedName>
</protein>
<comment type="similarity">
    <text evidence="8">Belongs to the MntP (TC 9.B.29) family.</text>
</comment>
<accession>A0A9X1CEK0</accession>
<dbReference type="GO" id="GO:0005886">
    <property type="term" value="C:plasma membrane"/>
    <property type="evidence" value="ECO:0007669"/>
    <property type="project" value="UniProtKB-SubCell"/>
</dbReference>
<evidence type="ECO:0000256" key="6">
    <source>
        <dbReference type="ARBA" id="ARBA00023136"/>
    </source>
</evidence>
<evidence type="ECO:0000313" key="9">
    <source>
        <dbReference type="EMBL" id="MBP2076228.1"/>
    </source>
</evidence>
<dbReference type="EMBL" id="JAGGMB010000001">
    <property type="protein sequence ID" value="MBP2076228.1"/>
    <property type="molecule type" value="Genomic_DNA"/>
</dbReference>
<proteinExistence type="inferred from homology"/>
<dbReference type="OrthoDB" id="1679700at2"/>
<organism evidence="9 10">
    <name type="scientific">Oceanobacillus polygoni</name>
    <dbReference type="NCBI Taxonomy" id="1235259"/>
    <lineage>
        <taxon>Bacteria</taxon>
        <taxon>Bacillati</taxon>
        <taxon>Bacillota</taxon>
        <taxon>Bacilli</taxon>
        <taxon>Bacillales</taxon>
        <taxon>Bacillaceae</taxon>
        <taxon>Oceanobacillus</taxon>
    </lineage>
</organism>
<feature type="transmembrane region" description="Helical" evidence="8">
    <location>
        <begin position="160"/>
        <end position="181"/>
    </location>
</feature>
<dbReference type="GO" id="GO:0005384">
    <property type="term" value="F:manganese ion transmembrane transporter activity"/>
    <property type="evidence" value="ECO:0007669"/>
    <property type="project" value="UniProtKB-UniRule"/>
</dbReference>
<comment type="subcellular location">
    <subcellularLocation>
        <location evidence="8">Cell membrane</location>
        <topology evidence="8">Multi-pass membrane protein</topology>
    </subcellularLocation>
</comment>
<dbReference type="PANTHER" id="PTHR35529">
    <property type="entry name" value="MANGANESE EFFLUX PUMP MNTP-RELATED"/>
    <property type="match status" value="1"/>
</dbReference>
<dbReference type="HAMAP" id="MF_01521">
    <property type="entry name" value="MntP_pump"/>
    <property type="match status" value="1"/>
</dbReference>
<dbReference type="AlphaFoldDB" id="A0A9X1CEK0"/>
<evidence type="ECO:0000256" key="3">
    <source>
        <dbReference type="ARBA" id="ARBA00022692"/>
    </source>
</evidence>
<feature type="transmembrane region" description="Helical" evidence="8">
    <location>
        <begin position="132"/>
        <end position="153"/>
    </location>
</feature>
<dbReference type="InterPro" id="IPR003810">
    <property type="entry name" value="Mntp/YtaF"/>
</dbReference>
<keyword evidence="10" id="KW-1185">Reference proteome</keyword>
<feature type="transmembrane region" description="Helical" evidence="8">
    <location>
        <begin position="38"/>
        <end position="58"/>
    </location>
</feature>
<evidence type="ECO:0000256" key="1">
    <source>
        <dbReference type="ARBA" id="ARBA00022448"/>
    </source>
</evidence>
<evidence type="ECO:0000313" key="10">
    <source>
        <dbReference type="Proteomes" id="UP001138793"/>
    </source>
</evidence>
<evidence type="ECO:0000256" key="8">
    <source>
        <dbReference type="HAMAP-Rule" id="MF_01521"/>
    </source>
</evidence>
<dbReference type="RefSeq" id="WP_149475157.1">
    <property type="nucleotide sequence ID" value="NZ_JAGGMB010000001.1"/>
</dbReference>
<reference evidence="9" key="1">
    <citation type="submission" date="2021-03" db="EMBL/GenBank/DDBJ databases">
        <title>Genomic Encyclopedia of Type Strains, Phase IV (KMG-IV): sequencing the most valuable type-strain genomes for metagenomic binning, comparative biology and taxonomic classification.</title>
        <authorList>
            <person name="Goeker M."/>
        </authorList>
    </citation>
    <scope>NUCLEOTIDE SEQUENCE</scope>
    <source>
        <strain evidence="9">DSM 107338</strain>
    </source>
</reference>
<keyword evidence="2 8" id="KW-1003">Cell membrane</keyword>
<keyword evidence="3 8" id="KW-0812">Transmembrane</keyword>
<feature type="transmembrane region" description="Helical" evidence="8">
    <location>
        <begin position="70"/>
        <end position="91"/>
    </location>
</feature>
<evidence type="ECO:0000256" key="2">
    <source>
        <dbReference type="ARBA" id="ARBA00022475"/>
    </source>
</evidence>
<dbReference type="Pfam" id="PF02659">
    <property type="entry name" value="Mntp"/>
    <property type="match status" value="1"/>
</dbReference>
<dbReference type="PANTHER" id="PTHR35529:SF1">
    <property type="entry name" value="MANGANESE EFFLUX PUMP MNTP-RELATED"/>
    <property type="match status" value="1"/>
</dbReference>
<keyword evidence="7 8" id="KW-0464">Manganese</keyword>
<keyword evidence="6 8" id="KW-0472">Membrane</keyword>
<evidence type="ECO:0000256" key="7">
    <source>
        <dbReference type="ARBA" id="ARBA00023211"/>
    </source>
</evidence>
<name>A0A9X1CEK0_9BACI</name>
<evidence type="ECO:0000256" key="4">
    <source>
        <dbReference type="ARBA" id="ARBA00022989"/>
    </source>
</evidence>
<keyword evidence="5 8" id="KW-0406">Ion transport</keyword>
<comment type="function">
    <text evidence="8">Probably functions as a manganese efflux pump.</text>
</comment>
<dbReference type="Proteomes" id="UP001138793">
    <property type="component" value="Unassembled WGS sequence"/>
</dbReference>
<gene>
    <name evidence="8" type="primary">mntP</name>
    <name evidence="9" type="ORF">J2Z64_000439</name>
</gene>
<feature type="transmembrane region" description="Helical" evidence="8">
    <location>
        <begin position="103"/>
        <end position="126"/>
    </location>
</feature>
<keyword evidence="1 8" id="KW-0813">Transport</keyword>
<dbReference type="InterPro" id="IPR022929">
    <property type="entry name" value="Put_MntP"/>
</dbReference>